<dbReference type="GeneTree" id="ENSGT00390000012710"/>
<accession>A0A3B4EFR0</accession>
<dbReference type="SUPFAM" id="SSF49562">
    <property type="entry name" value="C2 domain (Calcium/lipid-binding domain, CaLB)"/>
    <property type="match status" value="1"/>
</dbReference>
<dbReference type="CDD" id="cd00030">
    <property type="entry name" value="C2"/>
    <property type="match status" value="1"/>
</dbReference>
<dbReference type="InterPro" id="IPR000008">
    <property type="entry name" value="C2_dom"/>
</dbReference>
<reference evidence="4" key="3">
    <citation type="submission" date="2025-09" db="UniProtKB">
        <authorList>
            <consortium name="Ensembl"/>
        </authorList>
    </citation>
    <scope>IDENTIFICATION</scope>
</reference>
<feature type="chain" id="PRO_5017176282" description="C2 domain-containing protein" evidence="2">
    <location>
        <begin position="25"/>
        <end position="131"/>
    </location>
</feature>
<dbReference type="STRING" id="42514.ENSPNAP00000034573"/>
<proteinExistence type="predicted"/>
<sequence>MAFSPRLVYLAVLVLASHVMLSNAAVRVSRLRATNLPGDPIGHPDPYVKVWCDSTFGGMTEFQQNNANPIWTAEFNFPNCAAKDILKLEVWDKDTHYDDLLETCYAHVQSGTHANECTVGKGSLRYSYELI</sequence>
<dbReference type="SMART" id="SM00239">
    <property type="entry name" value="C2"/>
    <property type="match status" value="1"/>
</dbReference>
<dbReference type="PRINTS" id="PR00360">
    <property type="entry name" value="C2DOMAIN"/>
</dbReference>
<dbReference type="PROSITE" id="PS50004">
    <property type="entry name" value="C2"/>
    <property type="match status" value="1"/>
</dbReference>
<reference evidence="4" key="2">
    <citation type="submission" date="2025-08" db="UniProtKB">
        <authorList>
            <consortium name="Ensembl"/>
        </authorList>
    </citation>
    <scope>IDENTIFICATION</scope>
</reference>
<keyword evidence="1 2" id="KW-0732">Signal</keyword>
<dbReference type="InterPro" id="IPR052784">
    <property type="entry name" value="Perforin-1_pore-forming"/>
</dbReference>
<organism evidence="4 5">
    <name type="scientific">Pygocentrus nattereri</name>
    <name type="common">Red-bellied piranha</name>
    <dbReference type="NCBI Taxonomy" id="42514"/>
    <lineage>
        <taxon>Eukaryota</taxon>
        <taxon>Metazoa</taxon>
        <taxon>Chordata</taxon>
        <taxon>Craniata</taxon>
        <taxon>Vertebrata</taxon>
        <taxon>Euteleostomi</taxon>
        <taxon>Actinopterygii</taxon>
        <taxon>Neopterygii</taxon>
        <taxon>Teleostei</taxon>
        <taxon>Ostariophysi</taxon>
        <taxon>Characiformes</taxon>
        <taxon>Characoidei</taxon>
        <taxon>Pygocentrus</taxon>
    </lineage>
</organism>
<evidence type="ECO:0000313" key="5">
    <source>
        <dbReference type="Proteomes" id="UP001501920"/>
    </source>
</evidence>
<dbReference type="GO" id="GO:0022829">
    <property type="term" value="F:wide pore channel activity"/>
    <property type="evidence" value="ECO:0007669"/>
    <property type="project" value="TreeGrafter"/>
</dbReference>
<reference evidence="4 5" key="1">
    <citation type="submission" date="2020-10" db="EMBL/GenBank/DDBJ databases">
        <title>Pygocentrus nattereri (red-bellied piranha) genome, fPygNat1, primary haplotype.</title>
        <authorList>
            <person name="Myers G."/>
            <person name="Meyer A."/>
            <person name="Karagic N."/>
            <person name="Pippel M."/>
            <person name="Winkler S."/>
            <person name="Tracey A."/>
            <person name="Wood J."/>
            <person name="Formenti G."/>
            <person name="Howe K."/>
            <person name="Fedrigo O."/>
            <person name="Jarvis E.D."/>
        </authorList>
    </citation>
    <scope>NUCLEOTIDE SEQUENCE [LARGE SCALE GENOMIC DNA]</scope>
</reference>
<dbReference type="GO" id="GO:0051607">
    <property type="term" value="P:defense response to virus"/>
    <property type="evidence" value="ECO:0007669"/>
    <property type="project" value="TreeGrafter"/>
</dbReference>
<protein>
    <recommendedName>
        <fullName evidence="3">C2 domain-containing protein</fullName>
    </recommendedName>
</protein>
<feature type="domain" description="C2" evidence="3">
    <location>
        <begin position="4"/>
        <end position="121"/>
    </location>
</feature>
<evidence type="ECO:0000256" key="2">
    <source>
        <dbReference type="SAM" id="SignalP"/>
    </source>
</evidence>
<dbReference type="Proteomes" id="UP001501920">
    <property type="component" value="Chromosome 20"/>
</dbReference>
<dbReference type="AlphaFoldDB" id="A0A3B4EFR0"/>
<dbReference type="PANTHER" id="PTHR46096">
    <property type="entry name" value="PERFORIN-1"/>
    <property type="match status" value="1"/>
</dbReference>
<evidence type="ECO:0000259" key="3">
    <source>
        <dbReference type="PROSITE" id="PS50004"/>
    </source>
</evidence>
<evidence type="ECO:0000256" key="1">
    <source>
        <dbReference type="ARBA" id="ARBA00022729"/>
    </source>
</evidence>
<evidence type="ECO:0000313" key="4">
    <source>
        <dbReference type="Ensembl" id="ENSPNAP00000034573.1"/>
    </source>
</evidence>
<dbReference type="GO" id="GO:0016020">
    <property type="term" value="C:membrane"/>
    <property type="evidence" value="ECO:0007669"/>
    <property type="project" value="TreeGrafter"/>
</dbReference>
<dbReference type="Pfam" id="PF00168">
    <property type="entry name" value="C2"/>
    <property type="match status" value="1"/>
</dbReference>
<dbReference type="GO" id="GO:0001771">
    <property type="term" value="P:immunological synapse formation"/>
    <property type="evidence" value="ECO:0007669"/>
    <property type="project" value="TreeGrafter"/>
</dbReference>
<name>A0A3B4EFR0_PYGNA</name>
<dbReference type="Gene3D" id="2.60.40.150">
    <property type="entry name" value="C2 domain"/>
    <property type="match status" value="1"/>
</dbReference>
<dbReference type="Ensembl" id="ENSPNAT00000026537.2">
    <property type="protein sequence ID" value="ENSPNAP00000034573.1"/>
    <property type="gene ID" value="ENSPNAG00000023977.2"/>
</dbReference>
<dbReference type="PANTHER" id="PTHR46096:SF3">
    <property type="entry name" value="PERFORIN-1"/>
    <property type="match status" value="1"/>
</dbReference>
<dbReference type="GO" id="GO:0001913">
    <property type="term" value="P:T cell mediated cytotoxicity"/>
    <property type="evidence" value="ECO:0007669"/>
    <property type="project" value="TreeGrafter"/>
</dbReference>
<keyword evidence="5" id="KW-1185">Reference proteome</keyword>
<dbReference type="InterPro" id="IPR035892">
    <property type="entry name" value="C2_domain_sf"/>
</dbReference>
<dbReference type="OMA" id="QVNPWWE"/>
<feature type="signal peptide" evidence="2">
    <location>
        <begin position="1"/>
        <end position="24"/>
    </location>
</feature>